<dbReference type="OrthoDB" id="9808544at2"/>
<evidence type="ECO:0000313" key="4">
    <source>
        <dbReference type="Proteomes" id="UP000321934"/>
    </source>
</evidence>
<evidence type="ECO:0000259" key="2">
    <source>
        <dbReference type="Pfam" id="PF13406"/>
    </source>
</evidence>
<dbReference type="InterPro" id="IPR023346">
    <property type="entry name" value="Lysozyme-like_dom_sf"/>
</dbReference>
<dbReference type="InterPro" id="IPR031304">
    <property type="entry name" value="SLT_2"/>
</dbReference>
<keyword evidence="4" id="KW-1185">Reference proteome</keyword>
<keyword evidence="1" id="KW-0732">Signal</keyword>
<dbReference type="SUPFAM" id="SSF53955">
    <property type="entry name" value="Lysozyme-like"/>
    <property type="match status" value="1"/>
</dbReference>
<accession>A0A5B8XF56</accession>
<dbReference type="AlphaFoldDB" id="A0A5B8XF56"/>
<sequence length="418" mass="48266">MRSVLFIALFMLLIENASAYNYEFTNIPSCSVVSIDNERSKITSNLGVDFDESICKSAMVIPKSETAISVTKKNDIIELSSEEKKLIKKYKDKILKLAKDAGVSRKTRNAFYDSVEYKNNITKLSNAQPEKKTYLVDYMMNQLSAENIAILSKNINLRKNRDKEMFDNLEKIFAVERSIMTALWMHETKFGKIMGNTRVIDSLFTLAYTNEKKREFFETNLIQFLQIIDMGHGDIGSRGSWAGAFGQVQFMPQTFLKYAINYDDKDKIDLWNKEEDALASLANYLYNIKWKKDGGLITEVILPDEFDYCLAGYVENKVKTVEEWKKLGVKLGKSRFGAKYFHDQYKKAWLIIPDRTHIFQNGCKPRAFLAYENFGHILDWNRSMFFGVTIAALQHESEKIFKTVDVASKKNDDDDENE</sequence>
<dbReference type="Proteomes" id="UP000321934">
    <property type="component" value="Chromosome"/>
</dbReference>
<reference evidence="3 4" key="1">
    <citation type="journal article" date="2019" name="ISME J.">
        <title>Deianiraea, an extracellular bacterium associated with the ciliate Paramecium, suggests an alternative scenario for the evolution of Rickettsiales.</title>
        <authorList>
            <person name="Castelli M."/>
            <person name="Sabaneyeva E."/>
            <person name="Lanzoni O."/>
            <person name="Lebedeva N."/>
            <person name="Floriano A.M."/>
            <person name="Gaiarsa S."/>
            <person name="Benken K."/>
            <person name="Modeo L."/>
            <person name="Bandi C."/>
            <person name="Potekhin A."/>
            <person name="Sassera D."/>
            <person name="Petroni G."/>
        </authorList>
    </citation>
    <scope>NUCLEOTIDE SEQUENCE [LARGE SCALE GENOMIC DNA]</scope>
    <source>
        <strain evidence="3">CyL4-1</strain>
    </source>
</reference>
<evidence type="ECO:0000256" key="1">
    <source>
        <dbReference type="SAM" id="SignalP"/>
    </source>
</evidence>
<feature type="signal peptide" evidence="1">
    <location>
        <begin position="1"/>
        <end position="19"/>
    </location>
</feature>
<evidence type="ECO:0000313" key="3">
    <source>
        <dbReference type="EMBL" id="QED23922.1"/>
    </source>
</evidence>
<protein>
    <submittedName>
        <fullName evidence="3">Membrane-bound lytic murein transglycosylase</fullName>
    </submittedName>
</protein>
<proteinExistence type="predicted"/>
<dbReference type="PANTHER" id="PTHR30163:SF8">
    <property type="entry name" value="LYTIC MUREIN TRANSGLYCOSYLASE"/>
    <property type="match status" value="1"/>
</dbReference>
<dbReference type="PANTHER" id="PTHR30163">
    <property type="entry name" value="MEMBRANE-BOUND LYTIC MUREIN TRANSGLYCOSYLASE B"/>
    <property type="match status" value="1"/>
</dbReference>
<dbReference type="EMBL" id="CP029077">
    <property type="protein sequence ID" value="QED23922.1"/>
    <property type="molecule type" value="Genomic_DNA"/>
</dbReference>
<feature type="chain" id="PRO_5023087645" evidence="1">
    <location>
        <begin position="20"/>
        <end position="418"/>
    </location>
</feature>
<dbReference type="InterPro" id="IPR043426">
    <property type="entry name" value="MltB-like"/>
</dbReference>
<dbReference type="GO" id="GO:0008933">
    <property type="term" value="F:peptidoglycan lytic transglycosylase activity"/>
    <property type="evidence" value="ECO:0007669"/>
    <property type="project" value="TreeGrafter"/>
</dbReference>
<dbReference type="Pfam" id="PF13406">
    <property type="entry name" value="SLT_2"/>
    <property type="match status" value="1"/>
</dbReference>
<feature type="domain" description="Transglycosylase SLT" evidence="2">
    <location>
        <begin position="92"/>
        <end position="393"/>
    </location>
</feature>
<organism evidence="3 4">
    <name type="scientific">Candidatus Deianiraea vastatrix</name>
    <dbReference type="NCBI Taxonomy" id="2163644"/>
    <lineage>
        <taxon>Bacteria</taxon>
        <taxon>Pseudomonadati</taxon>
        <taxon>Pseudomonadota</taxon>
        <taxon>Alphaproteobacteria</taxon>
        <taxon>Rickettsiales</taxon>
        <taxon>Candidatus Deianiraeaceae</taxon>
        <taxon>Candidatus Deianiraea</taxon>
    </lineage>
</organism>
<name>A0A5B8XF56_9RICK</name>
<gene>
    <name evidence="3" type="ORF">Deia_01141</name>
</gene>
<dbReference type="Gene3D" id="1.10.8.350">
    <property type="entry name" value="Bacterial muramidase"/>
    <property type="match status" value="1"/>
</dbReference>
<dbReference type="Gene3D" id="1.10.530.10">
    <property type="match status" value="1"/>
</dbReference>
<dbReference type="GO" id="GO:0009253">
    <property type="term" value="P:peptidoglycan catabolic process"/>
    <property type="evidence" value="ECO:0007669"/>
    <property type="project" value="TreeGrafter"/>
</dbReference>
<dbReference type="RefSeq" id="WP_146821422.1">
    <property type="nucleotide sequence ID" value="NZ_CP029077.1"/>
</dbReference>